<dbReference type="Proteomes" id="UP000293360">
    <property type="component" value="Unassembled WGS sequence"/>
</dbReference>
<feature type="transmembrane region" description="Helical" evidence="1">
    <location>
        <begin position="117"/>
        <end position="139"/>
    </location>
</feature>
<feature type="transmembrane region" description="Helical" evidence="1">
    <location>
        <begin position="82"/>
        <end position="105"/>
    </location>
</feature>
<feature type="transmembrane region" description="Helical" evidence="1">
    <location>
        <begin position="206"/>
        <end position="227"/>
    </location>
</feature>
<gene>
    <name evidence="2" type="ORF">DL764_006662</name>
</gene>
<keyword evidence="1" id="KW-0472">Membrane</keyword>
<keyword evidence="1" id="KW-1133">Transmembrane helix</keyword>
<keyword evidence="1" id="KW-0812">Transmembrane</keyword>
<accession>A0A4Q4T7U0</accession>
<proteinExistence type="predicted"/>
<feature type="transmembrane region" description="Helical" evidence="1">
    <location>
        <begin position="172"/>
        <end position="194"/>
    </location>
</feature>
<comment type="caution">
    <text evidence="2">The sequence shown here is derived from an EMBL/GenBank/DDBJ whole genome shotgun (WGS) entry which is preliminary data.</text>
</comment>
<evidence type="ECO:0000313" key="2">
    <source>
        <dbReference type="EMBL" id="RYO99921.1"/>
    </source>
</evidence>
<keyword evidence="3" id="KW-1185">Reference proteome</keyword>
<evidence type="ECO:0000256" key="1">
    <source>
        <dbReference type="SAM" id="Phobius"/>
    </source>
</evidence>
<organism evidence="2 3">
    <name type="scientific">Monosporascus ibericus</name>
    <dbReference type="NCBI Taxonomy" id="155417"/>
    <lineage>
        <taxon>Eukaryota</taxon>
        <taxon>Fungi</taxon>
        <taxon>Dikarya</taxon>
        <taxon>Ascomycota</taxon>
        <taxon>Pezizomycotina</taxon>
        <taxon>Sordariomycetes</taxon>
        <taxon>Xylariomycetidae</taxon>
        <taxon>Xylariales</taxon>
        <taxon>Xylariales incertae sedis</taxon>
        <taxon>Monosporascus</taxon>
    </lineage>
</organism>
<dbReference type="OrthoDB" id="3525430at2759"/>
<reference evidence="2 3" key="1">
    <citation type="submission" date="2018-06" db="EMBL/GenBank/DDBJ databases">
        <title>Complete Genomes of Monosporascus.</title>
        <authorList>
            <person name="Robinson A.J."/>
            <person name="Natvig D.O."/>
        </authorList>
    </citation>
    <scope>NUCLEOTIDE SEQUENCE [LARGE SCALE GENOMIC DNA]</scope>
    <source>
        <strain evidence="2 3">CBS 110550</strain>
    </source>
</reference>
<feature type="transmembrane region" description="Helical" evidence="1">
    <location>
        <begin position="57"/>
        <end position="75"/>
    </location>
</feature>
<sequence>MTCGRLAKKGQTNTILYNWIPAVAFQILANVVCGVIIHNTPGYEHVKVEEVMMLYLIRPRISLIATSTAAAFVVLKDEYPWMYSMLANAITESILQVIAVCWVVATGHSTWNTTFTVIAAFMFIGTGLTIIVTAIIIFMSRPYDATGGRVFDTTHWHNLQISNSFGNRFRNWLQLMFFACPAYIVSWCFFGLLISGLEDQWCPPKLSAQIAVWTVFPVLGIFGGVGAS</sequence>
<name>A0A4Q4T7U0_9PEZI</name>
<evidence type="ECO:0000313" key="3">
    <source>
        <dbReference type="Proteomes" id="UP000293360"/>
    </source>
</evidence>
<protein>
    <submittedName>
        <fullName evidence="2">Uncharacterized protein</fullName>
    </submittedName>
</protein>
<feature type="transmembrane region" description="Helical" evidence="1">
    <location>
        <begin position="15"/>
        <end position="37"/>
    </location>
</feature>
<dbReference type="EMBL" id="QJNU01000402">
    <property type="protein sequence ID" value="RYO99921.1"/>
    <property type="molecule type" value="Genomic_DNA"/>
</dbReference>
<dbReference type="AlphaFoldDB" id="A0A4Q4T7U0"/>